<proteinExistence type="predicted"/>
<dbReference type="Gene3D" id="3.40.50.720">
    <property type="entry name" value="NAD(P)-binding Rossmann-like Domain"/>
    <property type="match status" value="1"/>
</dbReference>
<dbReference type="Proteomes" id="UP000030002">
    <property type="component" value="Unassembled WGS sequence"/>
</dbReference>
<dbReference type="CDD" id="cd05243">
    <property type="entry name" value="SDR_a5"/>
    <property type="match status" value="1"/>
</dbReference>
<dbReference type="RefSeq" id="WP_035913211.1">
    <property type="nucleotide sequence ID" value="NZ_AVPJ01000003.1"/>
</dbReference>
<evidence type="ECO:0000313" key="3">
    <source>
        <dbReference type="Proteomes" id="UP000030002"/>
    </source>
</evidence>
<feature type="domain" description="NAD(P)-binding" evidence="1">
    <location>
        <begin position="8"/>
        <end position="195"/>
    </location>
</feature>
<dbReference type="EMBL" id="AVPJ01000003">
    <property type="protein sequence ID" value="KGN33706.1"/>
    <property type="molecule type" value="Genomic_DNA"/>
</dbReference>
<name>A0A0A0JDJ2_9MICO</name>
<dbReference type="PANTHER" id="PTHR15020">
    <property type="entry name" value="FLAVIN REDUCTASE-RELATED"/>
    <property type="match status" value="1"/>
</dbReference>
<evidence type="ECO:0000313" key="2">
    <source>
        <dbReference type="EMBL" id="KGN33706.1"/>
    </source>
</evidence>
<dbReference type="PANTHER" id="PTHR15020:SF50">
    <property type="entry name" value="UPF0659 PROTEIN YMR090W"/>
    <property type="match status" value="1"/>
</dbReference>
<organism evidence="2 3">
    <name type="scientific">Knoellia sinensis KCTC 19936</name>
    <dbReference type="NCBI Taxonomy" id="1385520"/>
    <lineage>
        <taxon>Bacteria</taxon>
        <taxon>Bacillati</taxon>
        <taxon>Actinomycetota</taxon>
        <taxon>Actinomycetes</taxon>
        <taxon>Micrococcales</taxon>
        <taxon>Intrasporangiaceae</taxon>
        <taxon>Knoellia</taxon>
    </lineage>
</organism>
<dbReference type="InterPro" id="IPR036291">
    <property type="entry name" value="NAD(P)-bd_dom_sf"/>
</dbReference>
<dbReference type="Pfam" id="PF13460">
    <property type="entry name" value="NAD_binding_10"/>
    <property type="match status" value="1"/>
</dbReference>
<dbReference type="OrthoDB" id="4248066at2"/>
<dbReference type="SUPFAM" id="SSF51735">
    <property type="entry name" value="NAD(P)-binding Rossmann-fold domains"/>
    <property type="match status" value="1"/>
</dbReference>
<sequence>MATVTIIGGHGKIALRLARLLSERGHKVTSWIRNAAHAGDVRDAGAASAVLDVEFLSIDEMSDALRGADVVVWSAGAGGGNPERTVAVDREAAIRSMEAALEAGVARYVMVSYFGAGPDHGVPEDNAFFPYAQAKTDADAHLSSTDLSWTILGPSTLSDEAGTGRIEVGGEGTGVRGAKVTRDDVASVAAYVIEHQGFEGRTILFNNGETPIAEALDSLR</sequence>
<comment type="caution">
    <text evidence="2">The sequence shown here is derived from an EMBL/GenBank/DDBJ whole genome shotgun (WGS) entry which is preliminary data.</text>
</comment>
<keyword evidence="3" id="KW-1185">Reference proteome</keyword>
<reference evidence="2 3" key="1">
    <citation type="submission" date="2013-08" db="EMBL/GenBank/DDBJ databases">
        <title>The genome sequence of Knoellia sinensis.</title>
        <authorList>
            <person name="Zhu W."/>
            <person name="Wang G."/>
        </authorList>
    </citation>
    <scope>NUCLEOTIDE SEQUENCE [LARGE SCALE GENOMIC DNA]</scope>
    <source>
        <strain evidence="2 3">KCTC 19936</strain>
    </source>
</reference>
<evidence type="ECO:0000259" key="1">
    <source>
        <dbReference type="Pfam" id="PF13460"/>
    </source>
</evidence>
<dbReference type="AlphaFoldDB" id="A0A0A0JDJ2"/>
<protein>
    <submittedName>
        <fullName evidence="2">NAD-dependent dehydratase</fullName>
    </submittedName>
</protein>
<accession>A0A0A0JDJ2</accession>
<gene>
    <name evidence="2" type="ORF">N802_07775</name>
</gene>
<dbReference type="STRING" id="1385520.N802_07775"/>
<dbReference type="InterPro" id="IPR016040">
    <property type="entry name" value="NAD(P)-bd_dom"/>
</dbReference>
<dbReference type="eggNOG" id="COG0702">
    <property type="taxonomic scope" value="Bacteria"/>
</dbReference>